<name>A0A0F5JYY4_9BURK</name>
<proteinExistence type="inferred from homology"/>
<sequence>MTKSTVVLDYFGALVADDEGLPLTEAALSLAQDAYPQLDVQAALADIDGLVDKLRRRLPKQAGAAQKLHLLNRYFFRELGFASNRNDYYDPDNSHLNAVLHKRHGIPISLAVLYLEMAQQLGLKVSGVSFPGHFMLRATLPAGEVIMDPTTGDSLSESQLMEMLEPYMISAGQPVASALRAILQPATAREVVARMLRNLKMIYLQTEQWPLLLAVQQRLAILLPQNIEERRDRGLAFARVDAYRPAIADLQAYLEERPASEDATIIETQLTDLRQRAGERRGDGEARL</sequence>
<organism evidence="3 4">
    <name type="scientific">Robbsia andropogonis</name>
    <dbReference type="NCBI Taxonomy" id="28092"/>
    <lineage>
        <taxon>Bacteria</taxon>
        <taxon>Pseudomonadati</taxon>
        <taxon>Pseudomonadota</taxon>
        <taxon>Betaproteobacteria</taxon>
        <taxon>Burkholderiales</taxon>
        <taxon>Burkholderiaceae</taxon>
        <taxon>Robbsia</taxon>
    </lineage>
</organism>
<evidence type="ECO:0000313" key="4">
    <source>
        <dbReference type="Proteomes" id="UP000033618"/>
    </source>
</evidence>
<evidence type="ECO:0000313" key="3">
    <source>
        <dbReference type="EMBL" id="KKB63086.1"/>
    </source>
</evidence>
<dbReference type="Pfam" id="PF13371">
    <property type="entry name" value="TPR_9"/>
    <property type="match status" value="1"/>
</dbReference>
<dbReference type="Proteomes" id="UP000033618">
    <property type="component" value="Unassembled WGS sequence"/>
</dbReference>
<reference evidence="3 4" key="1">
    <citation type="submission" date="2015-03" db="EMBL/GenBank/DDBJ databases">
        <title>Draft Genome Sequence of Burkholderia andropogonis type strain ICMP2807, isolated from Sorghum bicolor.</title>
        <authorList>
            <person name="Lopes-Santos L."/>
            <person name="Castro D.B."/>
            <person name="Ottoboni L.M."/>
            <person name="Park D."/>
            <person name="Weirc B.S."/>
            <person name="Destefano S.A."/>
        </authorList>
    </citation>
    <scope>NUCLEOTIDE SEQUENCE [LARGE SCALE GENOMIC DNA]</scope>
    <source>
        <strain evidence="3 4">ICMP2807</strain>
    </source>
</reference>
<comment type="similarity">
    <text evidence="1">Belongs to the UPF0162 family.</text>
</comment>
<gene>
    <name evidence="3" type="ORF">WM40_13905</name>
</gene>
<dbReference type="STRING" id="28092.WM40_13905"/>
<evidence type="ECO:0000259" key="2">
    <source>
        <dbReference type="Pfam" id="PF13369"/>
    </source>
</evidence>
<dbReference type="EMBL" id="LAQU01000013">
    <property type="protein sequence ID" value="KKB63086.1"/>
    <property type="molecule type" value="Genomic_DNA"/>
</dbReference>
<dbReference type="PANTHER" id="PTHR31350:SF21">
    <property type="entry name" value="F-BOX ONLY PROTEIN 21"/>
    <property type="match status" value="1"/>
</dbReference>
<accession>A0A0F5JYY4</accession>
<dbReference type="RefSeq" id="WP_024901738.1">
    <property type="nucleotide sequence ID" value="NZ_CADFGU010000006.1"/>
</dbReference>
<dbReference type="AlphaFoldDB" id="A0A0F5JYY4"/>
<dbReference type="OrthoDB" id="232498at2"/>
<dbReference type="Pfam" id="PF13369">
    <property type="entry name" value="Transglut_core2"/>
    <property type="match status" value="1"/>
</dbReference>
<dbReference type="PANTHER" id="PTHR31350">
    <property type="entry name" value="SI:DKEY-261L7.2"/>
    <property type="match status" value="1"/>
</dbReference>
<evidence type="ECO:0000256" key="1">
    <source>
        <dbReference type="ARBA" id="ARBA00007100"/>
    </source>
</evidence>
<keyword evidence="4" id="KW-1185">Reference proteome</keyword>
<dbReference type="InterPro" id="IPR032698">
    <property type="entry name" value="SirB1_N"/>
</dbReference>
<protein>
    <submittedName>
        <fullName evidence="3">Transglutaminase</fullName>
    </submittedName>
</protein>
<feature type="domain" description="Protein SirB1 N-terminal" evidence="2">
    <location>
        <begin position="42"/>
        <end position="197"/>
    </location>
</feature>
<comment type="caution">
    <text evidence="3">The sequence shown here is derived from an EMBL/GenBank/DDBJ whole genome shotgun (WGS) entry which is preliminary data.</text>
</comment>
<dbReference type="PATRIC" id="fig|28092.6.peg.3276"/>